<accession>A0A835HI37</accession>
<dbReference type="Proteomes" id="UP000631114">
    <property type="component" value="Unassembled WGS sequence"/>
</dbReference>
<dbReference type="Pfam" id="PF04720">
    <property type="entry name" value="PDDEXK_6"/>
    <property type="match status" value="1"/>
</dbReference>
<dbReference type="OrthoDB" id="691424at2759"/>
<comment type="caution">
    <text evidence="2">The sequence shown here is derived from an EMBL/GenBank/DDBJ whole genome shotgun (WGS) entry which is preliminary data.</text>
</comment>
<dbReference type="PANTHER" id="PTHR31579:SF34">
    <property type="entry name" value="T14N5.3 PROTEIN"/>
    <property type="match status" value="1"/>
</dbReference>
<dbReference type="InterPro" id="IPR006502">
    <property type="entry name" value="PDDEXK-like"/>
</dbReference>
<feature type="region of interest" description="Disordered" evidence="1">
    <location>
        <begin position="209"/>
        <end position="253"/>
    </location>
</feature>
<feature type="compositionally biased region" description="Basic and acidic residues" evidence="1">
    <location>
        <begin position="219"/>
        <end position="232"/>
    </location>
</feature>
<dbReference type="AlphaFoldDB" id="A0A835HI37"/>
<evidence type="ECO:0000313" key="3">
    <source>
        <dbReference type="Proteomes" id="UP000631114"/>
    </source>
</evidence>
<proteinExistence type="predicted"/>
<gene>
    <name evidence="2" type="ORF">IFM89_001631</name>
</gene>
<organism evidence="2 3">
    <name type="scientific">Coptis chinensis</name>
    <dbReference type="NCBI Taxonomy" id="261450"/>
    <lineage>
        <taxon>Eukaryota</taxon>
        <taxon>Viridiplantae</taxon>
        <taxon>Streptophyta</taxon>
        <taxon>Embryophyta</taxon>
        <taxon>Tracheophyta</taxon>
        <taxon>Spermatophyta</taxon>
        <taxon>Magnoliopsida</taxon>
        <taxon>Ranunculales</taxon>
        <taxon>Ranunculaceae</taxon>
        <taxon>Coptidoideae</taxon>
        <taxon>Coptis</taxon>
    </lineage>
</organism>
<reference evidence="2 3" key="1">
    <citation type="submission" date="2020-10" db="EMBL/GenBank/DDBJ databases">
        <title>The Coptis chinensis genome and diversification of protoberbering-type alkaloids.</title>
        <authorList>
            <person name="Wang B."/>
            <person name="Shu S."/>
            <person name="Song C."/>
            <person name="Liu Y."/>
        </authorList>
    </citation>
    <scope>NUCLEOTIDE SEQUENCE [LARGE SCALE GENOMIC DNA]</scope>
    <source>
        <strain evidence="2">HL-2020</strain>
        <tissue evidence="2">Leaf</tissue>
    </source>
</reference>
<name>A0A835HI37_9MAGN</name>
<keyword evidence="3" id="KW-1185">Reference proteome</keyword>
<evidence type="ECO:0000256" key="1">
    <source>
        <dbReference type="SAM" id="MobiDB-lite"/>
    </source>
</evidence>
<evidence type="ECO:0000313" key="2">
    <source>
        <dbReference type="EMBL" id="KAF9599685.1"/>
    </source>
</evidence>
<dbReference type="EMBL" id="JADFTS010000006">
    <property type="protein sequence ID" value="KAF9599685.1"/>
    <property type="molecule type" value="Genomic_DNA"/>
</dbReference>
<dbReference type="PANTHER" id="PTHR31579">
    <property type="entry name" value="OS03G0796600 PROTEIN"/>
    <property type="match status" value="1"/>
</dbReference>
<feature type="compositionally biased region" description="Polar residues" evidence="1">
    <location>
        <begin position="209"/>
        <end position="218"/>
    </location>
</feature>
<dbReference type="NCBIfam" id="TIGR01615">
    <property type="entry name" value="A_thal_3542"/>
    <property type="match status" value="1"/>
</dbReference>
<protein>
    <submittedName>
        <fullName evidence="2">Uncharacterized protein</fullName>
    </submittedName>
</protein>
<sequence>MGSSEEEKLVEMVHDFIEARSPSQSSLTFPQVLPLDHHPTYLTLQGILGSVTDSEMIVLQKVLKYLKNMKFERKTSSLKKWLVMRLRMDGFSASICKSKTSWIATADCSLGCDYEYIDIIMEDENDGSLRLIVDLDFNSQFELARPTSTYTNLLKALPSVFVGSEERLFKIVSILCSAAKQSLKERGLHIPPWRKTSYMQSKWISDSRKASTTTNIGRKTSEASKGGDHEDNSTTWSPPKIKPKRRDFGGASGLTNQFSNTSINCC</sequence>